<organism evidence="1 2">
    <name type="scientific">Basidiobolus ranarum</name>
    <dbReference type="NCBI Taxonomy" id="34480"/>
    <lineage>
        <taxon>Eukaryota</taxon>
        <taxon>Fungi</taxon>
        <taxon>Fungi incertae sedis</taxon>
        <taxon>Zoopagomycota</taxon>
        <taxon>Entomophthoromycotina</taxon>
        <taxon>Basidiobolomycetes</taxon>
        <taxon>Basidiobolales</taxon>
        <taxon>Basidiobolaceae</taxon>
        <taxon>Basidiobolus</taxon>
    </lineage>
</organism>
<dbReference type="Proteomes" id="UP001479436">
    <property type="component" value="Unassembled WGS sequence"/>
</dbReference>
<protein>
    <submittedName>
        <fullName evidence="1">Uncharacterized protein</fullName>
    </submittedName>
</protein>
<gene>
    <name evidence="1" type="ORF">K7432_007317</name>
</gene>
<evidence type="ECO:0000313" key="1">
    <source>
        <dbReference type="EMBL" id="KAK9712172.1"/>
    </source>
</evidence>
<evidence type="ECO:0000313" key="2">
    <source>
        <dbReference type="Proteomes" id="UP001479436"/>
    </source>
</evidence>
<proteinExistence type="predicted"/>
<keyword evidence="2" id="KW-1185">Reference proteome</keyword>
<dbReference type="EMBL" id="JASJQH010007232">
    <property type="protein sequence ID" value="KAK9712172.1"/>
    <property type="molecule type" value="Genomic_DNA"/>
</dbReference>
<comment type="caution">
    <text evidence="1">The sequence shown here is derived from an EMBL/GenBank/DDBJ whole genome shotgun (WGS) entry which is preliminary data.</text>
</comment>
<name>A0ABR2W091_9FUNG</name>
<sequence>MASPTSTVSLNILDDARVANENISQQLGQHLPEKDAHVLEYASLLQSRTDVEQRQDLQEVIASEKEEIIILKESPQDLAKTILNIENPQIYGCFKLVLEAPNFEHMFLGPSLTCSTC</sequence>
<reference evidence="1 2" key="1">
    <citation type="submission" date="2023-04" db="EMBL/GenBank/DDBJ databases">
        <title>Genome of Basidiobolus ranarum AG-B5.</title>
        <authorList>
            <person name="Stajich J.E."/>
            <person name="Carter-House D."/>
            <person name="Gryganskyi A."/>
        </authorList>
    </citation>
    <scope>NUCLEOTIDE SEQUENCE [LARGE SCALE GENOMIC DNA]</scope>
    <source>
        <strain evidence="1 2">AG-B5</strain>
    </source>
</reference>
<accession>A0ABR2W091</accession>